<dbReference type="InterPro" id="IPR023415">
    <property type="entry name" value="LDLR_class-A_CS"/>
</dbReference>
<feature type="compositionally biased region" description="Basic and acidic residues" evidence="12">
    <location>
        <begin position="950"/>
        <end position="970"/>
    </location>
</feature>
<evidence type="ECO:0000256" key="9">
    <source>
        <dbReference type="ARBA" id="ARBA00023157"/>
    </source>
</evidence>
<feature type="compositionally biased region" description="Basic and acidic residues" evidence="12">
    <location>
        <begin position="3255"/>
        <end position="3266"/>
    </location>
</feature>
<feature type="region of interest" description="Disordered" evidence="12">
    <location>
        <begin position="872"/>
        <end position="894"/>
    </location>
</feature>
<dbReference type="PANTHER" id="PTHR24252">
    <property type="entry name" value="ACROSIN-RELATED"/>
    <property type="match status" value="1"/>
</dbReference>
<evidence type="ECO:0000313" key="17">
    <source>
        <dbReference type="Proteomes" id="UP000076502"/>
    </source>
</evidence>
<feature type="compositionally biased region" description="Polar residues" evidence="12">
    <location>
        <begin position="288"/>
        <end position="314"/>
    </location>
</feature>
<dbReference type="InterPro" id="IPR001314">
    <property type="entry name" value="Peptidase_S1A"/>
</dbReference>
<dbReference type="Proteomes" id="UP000076502">
    <property type="component" value="Unassembled WGS sequence"/>
</dbReference>
<dbReference type="FunFam" id="2.40.10.10:FF:000003">
    <property type="entry name" value="Transmembrane serine protease 3"/>
    <property type="match status" value="1"/>
</dbReference>
<feature type="compositionally biased region" description="Polar residues" evidence="12">
    <location>
        <begin position="3320"/>
        <end position="3330"/>
    </location>
</feature>
<feature type="region of interest" description="Disordered" evidence="12">
    <location>
        <begin position="348"/>
        <end position="379"/>
    </location>
</feature>
<evidence type="ECO:0000256" key="1">
    <source>
        <dbReference type="ARBA" id="ARBA00004606"/>
    </source>
</evidence>
<dbReference type="PROSITE" id="PS00134">
    <property type="entry name" value="TRYPSIN_HIS"/>
    <property type="match status" value="1"/>
</dbReference>
<evidence type="ECO:0000256" key="12">
    <source>
        <dbReference type="SAM" id="MobiDB-lite"/>
    </source>
</evidence>
<dbReference type="PROSITE" id="PS01209">
    <property type="entry name" value="LDLRA_1"/>
    <property type="match status" value="2"/>
</dbReference>
<dbReference type="SMART" id="SM00192">
    <property type="entry name" value="LDLa"/>
    <property type="match status" value="3"/>
</dbReference>
<evidence type="ECO:0000256" key="8">
    <source>
        <dbReference type="ARBA" id="ARBA00023136"/>
    </source>
</evidence>
<feature type="compositionally biased region" description="Polar residues" evidence="12">
    <location>
        <begin position="543"/>
        <end position="558"/>
    </location>
</feature>
<protein>
    <submittedName>
        <fullName evidence="16">Enteropeptidase</fullName>
    </submittedName>
</protein>
<gene>
    <name evidence="16" type="ORF">WN55_08749</name>
</gene>
<dbReference type="Pfam" id="PF00089">
    <property type="entry name" value="Trypsin"/>
    <property type="match status" value="1"/>
</dbReference>
<feature type="region of interest" description="Disordered" evidence="12">
    <location>
        <begin position="1050"/>
        <end position="1107"/>
    </location>
</feature>
<keyword evidence="17" id="KW-1185">Reference proteome</keyword>
<keyword evidence="6" id="KW-0735">Signal-anchor</keyword>
<feature type="disulfide bond" evidence="10">
    <location>
        <begin position="1838"/>
        <end position="1856"/>
    </location>
</feature>
<feature type="domain" description="SEA" evidence="14">
    <location>
        <begin position="94"/>
        <end position="215"/>
    </location>
</feature>
<feature type="region of interest" description="Disordered" evidence="12">
    <location>
        <begin position="537"/>
        <end position="558"/>
    </location>
</feature>
<evidence type="ECO:0000256" key="13">
    <source>
        <dbReference type="SAM" id="Phobius"/>
    </source>
</evidence>
<dbReference type="EMBL" id="KQ434786">
    <property type="protein sequence ID" value="KZC05142.1"/>
    <property type="molecule type" value="Genomic_DNA"/>
</dbReference>
<dbReference type="Pfam" id="PF01390">
    <property type="entry name" value="SEA"/>
    <property type="match status" value="1"/>
</dbReference>
<dbReference type="InterPro" id="IPR001254">
    <property type="entry name" value="Trypsin_dom"/>
</dbReference>
<feature type="transmembrane region" description="Helical" evidence="13">
    <location>
        <begin position="58"/>
        <end position="84"/>
    </location>
</feature>
<organism evidence="16 17">
    <name type="scientific">Dufourea novaeangliae</name>
    <name type="common">Sweat bee</name>
    <dbReference type="NCBI Taxonomy" id="178035"/>
    <lineage>
        <taxon>Eukaryota</taxon>
        <taxon>Metazoa</taxon>
        <taxon>Ecdysozoa</taxon>
        <taxon>Arthropoda</taxon>
        <taxon>Hexapoda</taxon>
        <taxon>Insecta</taxon>
        <taxon>Pterygota</taxon>
        <taxon>Neoptera</taxon>
        <taxon>Endopterygota</taxon>
        <taxon>Hymenoptera</taxon>
        <taxon>Apocrita</taxon>
        <taxon>Aculeata</taxon>
        <taxon>Apoidea</taxon>
        <taxon>Anthophila</taxon>
        <taxon>Halictidae</taxon>
        <taxon>Rophitinae</taxon>
        <taxon>Dufourea</taxon>
    </lineage>
</organism>
<dbReference type="InterPro" id="IPR018114">
    <property type="entry name" value="TRYPSIN_HIS"/>
</dbReference>
<name>A0A154NZY0_DUFNO</name>
<dbReference type="InterPro" id="IPR043504">
    <property type="entry name" value="Peptidase_S1_PA_chymotrypsin"/>
</dbReference>
<dbReference type="OrthoDB" id="6411962at2759"/>
<feature type="compositionally biased region" description="Basic and acidic residues" evidence="12">
    <location>
        <begin position="348"/>
        <end position="365"/>
    </location>
</feature>
<feature type="compositionally biased region" description="Basic and acidic residues" evidence="12">
    <location>
        <begin position="1075"/>
        <end position="1092"/>
    </location>
</feature>
<feature type="region of interest" description="Disordered" evidence="12">
    <location>
        <begin position="3021"/>
        <end position="3057"/>
    </location>
</feature>
<feature type="compositionally biased region" description="Low complexity" evidence="12">
    <location>
        <begin position="442"/>
        <end position="452"/>
    </location>
</feature>
<dbReference type="PANTHER" id="PTHR24252:SF10">
    <property type="entry name" value="SERINE PROTEASE 56"/>
    <property type="match status" value="1"/>
</dbReference>
<feature type="region of interest" description="Disordered" evidence="12">
    <location>
        <begin position="593"/>
        <end position="621"/>
    </location>
</feature>
<keyword evidence="7 13" id="KW-1133">Transmembrane helix</keyword>
<evidence type="ECO:0000256" key="11">
    <source>
        <dbReference type="RuleBase" id="RU363034"/>
    </source>
</evidence>
<feature type="region of interest" description="Disordered" evidence="12">
    <location>
        <begin position="3251"/>
        <end position="3332"/>
    </location>
</feature>
<feature type="compositionally biased region" description="Polar residues" evidence="12">
    <location>
        <begin position="3124"/>
        <end position="3143"/>
    </location>
</feature>
<feature type="region of interest" description="Disordered" evidence="12">
    <location>
        <begin position="232"/>
        <end position="272"/>
    </location>
</feature>
<sequence length="3629" mass="408411">MASMCGSTKSYPALNTGSYYRPGAYPYQNDYYLPPRSTWSRVSPQQTKKQRGNTTWKVGSAMLIISAMLVLIAVFAVAGLALWMGALRTDSKNAIVGFSCSFRVAKGEKYNPMLKLNTSMVFREKERKYKNIFELLFRRSVLNGAYQKTIVDKFENGVLRVFFRIYLDRRKVPRSITNVEDTIEDIIAKETYSSSSLFKDMELDLTTISVKRINQDASGGQKQAQQRNAMITKNGLLRPSRNNSLITSPKPKPKPSKPESSEPEIDFSNIPTIQGTYKASKVNTTGQAKANATQETAKTQSDSKNSTKISLLQDPSTTEIPSIPTTVITEISHINAQTTSLKITEKVNHTAQEHRPKETVEEPAKRIVPTSTTSTTQEQEDIFKDFRKPDLETSPWKPIVPGYVNTEFKLLPDGKTNYKVNYSNTNAGDVRPEASIRVQSDTPETSTTPSPEAMNPYVDVPGMSGFDIEDTDFPHDRIVPQEMVNFRVNGKFKNKIPGLMEDGQIFTAPSVVTEDRPEIEVSGQLPSETYNIKLRTSPERAESSFTKPYRSTSENETGWRVSGTSVSYTINEGGIKDGDHAEEVARTPDSIVENGRQDQNSTGLLTTIGTSTPKSRRPVQANVETTTIASRVGVAVPVPDTDVELEPRHRYSDIQTITAHNGALQDRKVDKNGQEPVYTSYKTPELNGAGLKPSLVEISGTLKPFRHTIPVDKISSVVSYVENDKNRQGVNTVTDRIFNNENDRLTVDAKRQEGSSKMNATVDDQTILLPKMGQIVEMETFMDTSRINIPMKNAKVELSDGVRSTEPSTQGLIDDGKFLKLGTTEVYSEIVQPANNNVDRLILKNEDAKIPPGRLTPGTLRNSTFIEIDTLQHTPGDIGDTNGPKDTLSENTEEASDWIPNGTLSKPSSFIETRKKVYNDTLKAYVVENLVTLAPAKSHTGVGRPIRPRPKLDKEKLPKIVEKPSSRDSSEDAILLEQLFGVQSRDRNTTKRHSSQLDQSDESHRGHPKIEQIVEVVTSISTKVSSNLGDDPVILRLMITNSTSIPVIHSGHQDEETSTPPISIPQDFSADSQEEDRSFRDHRPEVSRDSSKGMKSSESSSVQTSDRKISAIEESQYLLEKLKQLAEIGTDDKPVKSNKNNSKPAVNLKLDATSQARPLNFDKLKEIADIATGSEMLMNSSAGFTMTRDGVEIFTKILNKMEDRADKMISTTEKSREADDCNGFLCRDGKCLPASGRCNMLGECTNSEDEANCTCADFLKAQLLHQKICDGIADCWDYSDEADCDWCKEGQFVCGNSRTCVDQDKVCNGFTDCPEGEDEKKCAALIEDDALLNYNREDTSDTTENNLSVPVTKNAYLLPQDFPETESSTNKDAFFDQEAVESAILESTTLTTLKNDAQLEKFKNSRNESVNKEDTLTDNSNSTVFVSGREISSNGKDTLTHGNSIHVAGEKNGSSSTINFRKEINNYNEKGYINIRKNGKWGKLCLTGMDGLFQGRQASWSIEDLGRKTYQDYETVEKVLDEYPVSSRSYYTLSYNEKPLDKTILTFKPSMCPSGEVLRVKCKNLECGIRTQAPSQARSNVSRRSRIVGGGSSSAGSWPWQVALYKEGDYQCGGALINDRWILSAAHCFYHAQDEYWVARIGATRRGSFPSPYEQVLRLDYISLYPEYIDNGFINDIAMLRLEKPVIFSDYVRPICLPEAEPKSGTMCTVTGWGQLFEIGRIFPDTLQEVQLPVISTEECRRKTLFLPLYRITSGMLCAGLKDGGRDACLGDSGGPLVCSGSDNKYTLHGITSNGYGCARPGRPGVYTKVHHYLPWIEHTISRDDIRSTMVSCKGHRCPLGECLPKSRVCNGFLECSDGSDERNCGNLEPVQMVCEVDWKECPKAVANYVWNEIVTDVLDCLSERIVLQVLCTFLVCTLLVRVIHSKAKRLKNVVNDKEILNRVGYKVEDLELRVNILTYKMQYGSWPMPHQVQKSSFKKRLRNLRLTLSSANDRTEWIKRVLLSPRREESFISFSKSNYYPSKHRLTELFDAKKNSIRPHHKRDSLPLEYSSMSSKSDSDRPLKINSVCKKATCRRRHKVSKSENFEVQRREATSMIPLLPRKCNSKSTSRLKHNSRLRKTEGVPGSCGKFTRTMDECKQFLQELHSSNKNLGLVCSSMEISDESSVKNCWSNARQQRYIQQEDTVRVKEKLKKNQPDTVKATPKQKTDVKVDSWQQNKENCLDLSNAVCPVMKLTDTCLIPSQMNITFCSEMFPQQSSNMLIPQPCKQQNVIETSQETLYQVRKKLESLHNVLRTYEVQSSEARILGEQQENSNKMNNVCQNVMDKIVSVATEADGLESWNGKKKSRVSFDTEARRQFNDIHRTVYISSEQYDSDETGRSSDVSVQNYSHVLSTYYSNNLNNLYCSLPKQSEDQVYTLNNQKSNIVREKGYSSIRYNEIPERVYYTISSDFFEDKSSNRDPTDNYTLRDVYIENNQTKPFNFSDRHTVPMETDEDLMITSPTSSRTEISKDSESDDKSTALLLQEALEFRKALLTRVGLEKICYIDEKSEHMNNESMSEYNKCSYINNNIKSKFLDIISEEQSVSSSTERSSRTYMFFNMKQSKQLQHSSTLSNKYTNCMHQNIITDQNNGRKCCDSNQNLASSSEYFSLSNIIQENIETNINQLSLSETNHLEEIEPTEMVSNNLHTRHLKHNSNSFDERLKETKFTNCFQNINEREKPESHFLSMNNMGELVNRYDNSVELFSQDLNESLLDEHNSHLNKNEGCNFLVCIKDVDDFLNTEPNISDDEKYIHDNEILIFTPNLSLKRHPGACSLIQQTLETESAKKATELHTEINNADALYELSTSESKENSIETNLMQDSSSINQSNDSNIPEPSSMTVLINKSTDEEELHLNWSNVKNDSSDDYVNERNIQKISTNTITLRKYENNYVNVESCCKQEPTRNNDAPLTEKYRSAVHCDEDETFKDKKNNSVVANSFAEPGNEGLINEAGLNKSYSNIISAHSSMYFTDEASSSAAKLSNANKNTEGSDEKLRTNEINSKDTGNADLLPMSVPNDSTKFDTIEAKIQKSYKITDEMIEQKLPDCNSEANRSNIFSSKNYIENIHVPAITKTEDPLKEENETSNNNASPSDNTASNHTLLPPTNMNVCNEAQHNSSVSKTEITSIGQTTVLPNVSSRPFSPRDTKENMTMRRMNTTIPSRSQDNYISKFETPRKTVASQNLKGLKSDSAYTVHIKTENNTPPIQVKVRGLSVEPRRNTDSSLKLDKKRSRSQISFRSNESSKYMSSQSHESPSNANDTVNCAQSFGTTTKSKRPAKSLTPTPKTSSRSCIPVLKRRLEAARKTEHEGRSRSPMRGPLTMTMFWRDNLSNKSYYATEESIKMEGKSECNDQCMKQTNSSVQTTNDAKSSCTVENIINDTDSIIAAQEQMVIYVNIFTKYDHNTTKIVDPDKFLEYIQNRGTNALNVATENESNKRNEELFRGNSIEKKQSAMHKIVTIVSSVINGNELNQNISADLTASKANSESLTNSLSTEKLKHMCFLSVEQREIDVTAKPSVIDTSTSITDLENVSRTSESVLSKFQICGTPKELNNDEYVALLEILHQEPNLAHLQELQNVCKRLVSERKNSK</sequence>
<feature type="region of interest" description="Disordered" evidence="12">
    <location>
        <begin position="985"/>
        <end position="1008"/>
    </location>
</feature>
<evidence type="ECO:0000259" key="14">
    <source>
        <dbReference type="PROSITE" id="PS50024"/>
    </source>
</evidence>
<evidence type="ECO:0000259" key="15">
    <source>
        <dbReference type="PROSITE" id="PS50240"/>
    </source>
</evidence>
<dbReference type="SUPFAM" id="SSF82671">
    <property type="entry name" value="SEA domain"/>
    <property type="match status" value="1"/>
</dbReference>
<dbReference type="PROSITE" id="PS50024">
    <property type="entry name" value="SEA"/>
    <property type="match status" value="1"/>
</dbReference>
<dbReference type="InterPro" id="IPR009003">
    <property type="entry name" value="Peptidase_S1_PA"/>
</dbReference>
<evidence type="ECO:0000256" key="4">
    <source>
        <dbReference type="ARBA" id="ARBA00022801"/>
    </source>
</evidence>
<evidence type="ECO:0000256" key="2">
    <source>
        <dbReference type="ARBA" id="ARBA00022670"/>
    </source>
</evidence>
<feature type="disulfide bond" evidence="10">
    <location>
        <begin position="1307"/>
        <end position="1322"/>
    </location>
</feature>
<dbReference type="STRING" id="178035.A0A154NZY0"/>
<keyword evidence="4 11" id="KW-0378">Hydrolase</keyword>
<feature type="compositionally biased region" description="Polar residues" evidence="12">
    <location>
        <begin position="3274"/>
        <end position="3311"/>
    </location>
</feature>
<feature type="compositionally biased region" description="Basic and acidic residues" evidence="12">
    <location>
        <begin position="3113"/>
        <end position="3122"/>
    </location>
</feature>
<dbReference type="GO" id="GO:0006508">
    <property type="term" value="P:proteolysis"/>
    <property type="evidence" value="ECO:0007669"/>
    <property type="project" value="UniProtKB-KW"/>
</dbReference>
<feature type="region of interest" description="Disordered" evidence="12">
    <location>
        <begin position="3113"/>
        <end position="3143"/>
    </location>
</feature>
<dbReference type="SUPFAM" id="SSF57424">
    <property type="entry name" value="LDL receptor-like module"/>
    <property type="match status" value="3"/>
</dbReference>
<proteinExistence type="predicted"/>
<accession>A0A154NZY0</accession>
<feature type="domain" description="Peptidase S1" evidence="15">
    <location>
        <begin position="1587"/>
        <end position="1822"/>
    </location>
</feature>
<evidence type="ECO:0000256" key="6">
    <source>
        <dbReference type="ARBA" id="ARBA00022968"/>
    </source>
</evidence>
<dbReference type="InterPro" id="IPR002172">
    <property type="entry name" value="LDrepeatLR_classA_rpt"/>
</dbReference>
<dbReference type="CDD" id="cd00112">
    <property type="entry name" value="LDLa"/>
    <property type="match status" value="3"/>
</dbReference>
<keyword evidence="3 13" id="KW-0812">Transmembrane</keyword>
<dbReference type="PROSITE" id="PS00135">
    <property type="entry name" value="TRYPSIN_SER"/>
    <property type="match status" value="1"/>
</dbReference>
<dbReference type="InterPro" id="IPR036055">
    <property type="entry name" value="LDL_receptor-like_sf"/>
</dbReference>
<feature type="region of interest" description="Disordered" evidence="12">
    <location>
        <begin position="423"/>
        <end position="456"/>
    </location>
</feature>
<dbReference type="Gene3D" id="4.10.400.10">
    <property type="entry name" value="Low-density Lipoprotein Receptor"/>
    <property type="match status" value="2"/>
</dbReference>
<keyword evidence="9 10" id="KW-1015">Disulfide bond</keyword>
<dbReference type="GO" id="GO:0004252">
    <property type="term" value="F:serine-type endopeptidase activity"/>
    <property type="evidence" value="ECO:0007669"/>
    <property type="project" value="InterPro"/>
</dbReference>
<keyword evidence="8 13" id="KW-0472">Membrane</keyword>
<evidence type="ECO:0000256" key="10">
    <source>
        <dbReference type="PROSITE-ProRule" id="PRU00124"/>
    </source>
</evidence>
<feature type="region of interest" description="Disordered" evidence="12">
    <location>
        <begin position="2038"/>
        <end position="2063"/>
    </location>
</feature>
<keyword evidence="5 11" id="KW-0720">Serine protease</keyword>
<keyword evidence="2 11" id="KW-0645">Protease</keyword>
<dbReference type="InterPro" id="IPR000082">
    <property type="entry name" value="SEA_dom"/>
</dbReference>
<feature type="disulfide bond" evidence="10">
    <location>
        <begin position="1226"/>
        <end position="1244"/>
    </location>
</feature>
<feature type="disulfide bond" evidence="10">
    <location>
        <begin position="1238"/>
        <end position="1253"/>
    </location>
</feature>
<feature type="region of interest" description="Disordered" evidence="12">
    <location>
        <begin position="938"/>
        <end position="973"/>
    </location>
</feature>
<evidence type="ECO:0000313" key="16">
    <source>
        <dbReference type="EMBL" id="KZC05142.1"/>
    </source>
</evidence>
<evidence type="ECO:0000256" key="7">
    <source>
        <dbReference type="ARBA" id="ARBA00022989"/>
    </source>
</evidence>
<dbReference type="InterPro" id="IPR036364">
    <property type="entry name" value="SEA_dom_sf"/>
</dbReference>
<comment type="subcellular location">
    <subcellularLocation>
        <location evidence="1">Membrane</location>
        <topology evidence="1">Single-pass type II membrane protein</topology>
    </subcellularLocation>
</comment>
<dbReference type="CDD" id="cd00190">
    <property type="entry name" value="Tryp_SPc"/>
    <property type="match status" value="1"/>
</dbReference>
<reference evidence="16 17" key="1">
    <citation type="submission" date="2015-07" db="EMBL/GenBank/DDBJ databases">
        <title>The genome of Dufourea novaeangliae.</title>
        <authorList>
            <person name="Pan H."/>
            <person name="Kapheim K."/>
        </authorList>
    </citation>
    <scope>NUCLEOTIDE SEQUENCE [LARGE SCALE GENOMIC DNA]</scope>
    <source>
        <strain evidence="16">0120121106</strain>
        <tissue evidence="16">Whole body</tissue>
    </source>
</reference>
<dbReference type="PRINTS" id="PR00722">
    <property type="entry name" value="CHYMOTRYPSIN"/>
</dbReference>
<dbReference type="GO" id="GO:0016020">
    <property type="term" value="C:membrane"/>
    <property type="evidence" value="ECO:0007669"/>
    <property type="project" value="UniProtKB-SubCell"/>
</dbReference>
<feature type="region of interest" description="Disordered" evidence="12">
    <location>
        <begin position="288"/>
        <end position="320"/>
    </location>
</feature>
<dbReference type="SUPFAM" id="SSF50494">
    <property type="entry name" value="Trypsin-like serine proteases"/>
    <property type="match status" value="1"/>
</dbReference>
<dbReference type="PROSITE" id="PS50240">
    <property type="entry name" value="TRYPSIN_DOM"/>
    <property type="match status" value="1"/>
</dbReference>
<dbReference type="PROSITE" id="PS50068">
    <property type="entry name" value="LDLRA_2"/>
    <property type="match status" value="3"/>
</dbReference>
<dbReference type="Pfam" id="PF00057">
    <property type="entry name" value="Ldl_recept_a"/>
    <property type="match status" value="2"/>
</dbReference>
<evidence type="ECO:0000256" key="5">
    <source>
        <dbReference type="ARBA" id="ARBA00022825"/>
    </source>
</evidence>
<feature type="disulfide bond" evidence="10">
    <location>
        <begin position="1850"/>
        <end position="1865"/>
    </location>
</feature>
<comment type="caution">
    <text evidence="10">Lacks conserved residue(s) required for the propagation of feature annotation.</text>
</comment>
<dbReference type="InterPro" id="IPR033116">
    <property type="entry name" value="TRYPSIN_SER"/>
</dbReference>
<dbReference type="Gene3D" id="2.40.10.10">
    <property type="entry name" value="Trypsin-like serine proteases"/>
    <property type="match status" value="1"/>
</dbReference>
<dbReference type="SMART" id="SM00020">
    <property type="entry name" value="Tryp_SPc"/>
    <property type="match status" value="1"/>
</dbReference>
<evidence type="ECO:0000256" key="3">
    <source>
        <dbReference type="ARBA" id="ARBA00022692"/>
    </source>
</evidence>
<feature type="compositionally biased region" description="Low complexity" evidence="12">
    <location>
        <begin position="601"/>
        <end position="612"/>
    </location>
</feature>